<evidence type="ECO:0000259" key="2">
    <source>
        <dbReference type="Pfam" id="PF00188"/>
    </source>
</evidence>
<feature type="compositionally biased region" description="Low complexity" evidence="1">
    <location>
        <begin position="48"/>
        <end position="118"/>
    </location>
</feature>
<evidence type="ECO:0000313" key="4">
    <source>
        <dbReference type="Proteomes" id="UP000239415"/>
    </source>
</evidence>
<protein>
    <submittedName>
        <fullName evidence="3">Uncharacterized protein YkwD</fullName>
    </submittedName>
</protein>
<proteinExistence type="predicted"/>
<feature type="region of interest" description="Disordered" evidence="1">
    <location>
        <begin position="40"/>
        <end position="130"/>
    </location>
</feature>
<dbReference type="OrthoDB" id="8611574at2"/>
<name>A0A2T0JXF5_9ACTN</name>
<dbReference type="AlphaFoldDB" id="A0A2T0JXF5"/>
<evidence type="ECO:0000256" key="1">
    <source>
        <dbReference type="SAM" id="MobiDB-lite"/>
    </source>
</evidence>
<evidence type="ECO:0000313" key="3">
    <source>
        <dbReference type="EMBL" id="PRX12685.1"/>
    </source>
</evidence>
<accession>A0A2T0JXF5</accession>
<comment type="caution">
    <text evidence="3">The sequence shown here is derived from an EMBL/GenBank/DDBJ whole genome shotgun (WGS) entry which is preliminary data.</text>
</comment>
<dbReference type="Pfam" id="PF00188">
    <property type="entry name" value="CAP"/>
    <property type="match status" value="1"/>
</dbReference>
<keyword evidence="4" id="KW-1185">Reference proteome</keyword>
<feature type="domain" description="SCP" evidence="2">
    <location>
        <begin position="135"/>
        <end position="251"/>
    </location>
</feature>
<dbReference type="EMBL" id="PVMZ01000027">
    <property type="protein sequence ID" value="PRX12685.1"/>
    <property type="molecule type" value="Genomic_DNA"/>
</dbReference>
<dbReference type="SUPFAM" id="SSF55797">
    <property type="entry name" value="PR-1-like"/>
    <property type="match status" value="1"/>
</dbReference>
<dbReference type="Gene3D" id="3.40.33.10">
    <property type="entry name" value="CAP"/>
    <property type="match status" value="1"/>
</dbReference>
<organism evidence="3 4">
    <name type="scientific">Actinoplanes italicus</name>
    <dbReference type="NCBI Taxonomy" id="113567"/>
    <lineage>
        <taxon>Bacteria</taxon>
        <taxon>Bacillati</taxon>
        <taxon>Actinomycetota</taxon>
        <taxon>Actinomycetes</taxon>
        <taxon>Micromonosporales</taxon>
        <taxon>Micromonosporaceae</taxon>
        <taxon>Actinoplanes</taxon>
    </lineage>
</organism>
<dbReference type="Proteomes" id="UP000239415">
    <property type="component" value="Unassembled WGS sequence"/>
</dbReference>
<dbReference type="InterPro" id="IPR014044">
    <property type="entry name" value="CAP_dom"/>
</dbReference>
<sequence>MPSPSNRRTRYILTTIGALGLIGAGSATIIAGTGSGDREISLASTTPDTSITADAVTDADTTDTSATESPSAPTSPSASASASASPKASATPSRTQSKPASSTAKRRTTAPTRTTQAPSGGGSTPGSSTAAGEVLRLVNVERAKAGCSALSSESNLVEAAQKHTDLQADQNTMSHQLPGEASMGDRVTAAGYKWRGLGENVAAGYTSAASVMDGWMNSPGHKANILNCGFEEIGVGIAKSSSGTQYWTQVFATPA</sequence>
<dbReference type="RefSeq" id="WP_146169534.1">
    <property type="nucleotide sequence ID" value="NZ_BOMO01000152.1"/>
</dbReference>
<dbReference type="PANTHER" id="PTHR31157:SF1">
    <property type="entry name" value="SCP DOMAIN-CONTAINING PROTEIN"/>
    <property type="match status" value="1"/>
</dbReference>
<reference evidence="3 4" key="1">
    <citation type="submission" date="2018-03" db="EMBL/GenBank/DDBJ databases">
        <title>Genomic Encyclopedia of Archaeal and Bacterial Type Strains, Phase II (KMG-II): from individual species to whole genera.</title>
        <authorList>
            <person name="Goeker M."/>
        </authorList>
    </citation>
    <scope>NUCLEOTIDE SEQUENCE [LARGE SCALE GENOMIC DNA]</scope>
    <source>
        <strain evidence="3 4">DSM 43146</strain>
    </source>
</reference>
<dbReference type="PANTHER" id="PTHR31157">
    <property type="entry name" value="SCP DOMAIN-CONTAINING PROTEIN"/>
    <property type="match status" value="1"/>
</dbReference>
<dbReference type="CDD" id="cd05379">
    <property type="entry name" value="CAP_bacterial"/>
    <property type="match status" value="1"/>
</dbReference>
<dbReference type="InterPro" id="IPR035940">
    <property type="entry name" value="CAP_sf"/>
</dbReference>
<gene>
    <name evidence="3" type="ORF">CLV67_127108</name>
</gene>